<dbReference type="Gene3D" id="2.40.50.730">
    <property type="match status" value="1"/>
</dbReference>
<dbReference type="InterPro" id="IPR017964">
    <property type="entry name" value="DNA-dir_DNA_pol_B_CS"/>
</dbReference>
<evidence type="ECO:0000313" key="18">
    <source>
        <dbReference type="EMBL" id="KAF0477670.1"/>
    </source>
</evidence>
<evidence type="ECO:0000256" key="7">
    <source>
        <dbReference type="ARBA" id="ARBA00022771"/>
    </source>
</evidence>
<evidence type="ECO:0000259" key="14">
    <source>
        <dbReference type="Pfam" id="PF00136"/>
    </source>
</evidence>
<name>A0A8H4AC06_GIGMA</name>
<dbReference type="NCBIfam" id="TIGR00592">
    <property type="entry name" value="pol2"/>
    <property type="match status" value="1"/>
</dbReference>
<protein>
    <recommendedName>
        <fullName evidence="12">DNA polymerase</fullName>
        <ecNumber evidence="12">2.7.7.7</ecNumber>
    </recommendedName>
</protein>
<dbReference type="EC" id="2.7.7.7" evidence="12"/>
<organism evidence="18 19">
    <name type="scientific">Gigaspora margarita</name>
    <dbReference type="NCBI Taxonomy" id="4874"/>
    <lineage>
        <taxon>Eukaryota</taxon>
        <taxon>Fungi</taxon>
        <taxon>Fungi incertae sedis</taxon>
        <taxon>Mucoromycota</taxon>
        <taxon>Glomeromycotina</taxon>
        <taxon>Glomeromycetes</taxon>
        <taxon>Diversisporales</taxon>
        <taxon>Gigasporaceae</taxon>
        <taxon>Gigaspora</taxon>
    </lineage>
</organism>
<evidence type="ECO:0000256" key="5">
    <source>
        <dbReference type="ARBA" id="ARBA00022705"/>
    </source>
</evidence>
<evidence type="ECO:0000256" key="9">
    <source>
        <dbReference type="ARBA" id="ARBA00022932"/>
    </source>
</evidence>
<evidence type="ECO:0000256" key="10">
    <source>
        <dbReference type="ARBA" id="ARBA00023125"/>
    </source>
</evidence>
<dbReference type="GO" id="GO:0003682">
    <property type="term" value="F:chromatin binding"/>
    <property type="evidence" value="ECO:0007669"/>
    <property type="project" value="TreeGrafter"/>
</dbReference>
<keyword evidence="7" id="KW-0863">Zinc-finger</keyword>
<evidence type="ECO:0000256" key="11">
    <source>
        <dbReference type="ARBA" id="ARBA00023242"/>
    </source>
</evidence>
<dbReference type="InterPro" id="IPR012337">
    <property type="entry name" value="RNaseH-like_sf"/>
</dbReference>
<dbReference type="InterPro" id="IPR006134">
    <property type="entry name" value="DNA-dir_DNA_pol_B_multi_dom"/>
</dbReference>
<comment type="caution">
    <text evidence="18">The sequence shown here is derived from an EMBL/GenBank/DDBJ whole genome shotgun (WGS) entry which is preliminary data.</text>
</comment>
<comment type="subcellular location">
    <subcellularLocation>
        <location evidence="1">Nucleus</location>
    </subcellularLocation>
</comment>
<keyword evidence="10 12" id="KW-0238">DNA-binding</keyword>
<evidence type="ECO:0000259" key="17">
    <source>
        <dbReference type="Pfam" id="PF12254"/>
    </source>
</evidence>
<keyword evidence="19" id="KW-1185">Reference proteome</keyword>
<dbReference type="InterPro" id="IPR006172">
    <property type="entry name" value="DNA-dir_DNA_pol_B"/>
</dbReference>
<dbReference type="OrthoDB" id="6755010at2759"/>
<dbReference type="FunFam" id="1.10.132.60:FF:000004">
    <property type="entry name" value="DNA polymerase"/>
    <property type="match status" value="1"/>
</dbReference>
<keyword evidence="11" id="KW-0539">Nucleus</keyword>
<dbReference type="SMART" id="SM00486">
    <property type="entry name" value="POLBc"/>
    <property type="match status" value="1"/>
</dbReference>
<dbReference type="Gene3D" id="3.30.70.2820">
    <property type="match status" value="1"/>
</dbReference>
<dbReference type="GO" id="GO:0008270">
    <property type="term" value="F:zinc ion binding"/>
    <property type="evidence" value="ECO:0007669"/>
    <property type="project" value="UniProtKB-KW"/>
</dbReference>
<dbReference type="CDD" id="cd05776">
    <property type="entry name" value="DNA_polB_alpha_exo"/>
    <property type="match status" value="1"/>
</dbReference>
<comment type="catalytic activity">
    <reaction evidence="12">
        <text>DNA(n) + a 2'-deoxyribonucleoside 5'-triphosphate = DNA(n+1) + diphosphate</text>
        <dbReference type="Rhea" id="RHEA:22508"/>
        <dbReference type="Rhea" id="RHEA-COMP:17339"/>
        <dbReference type="Rhea" id="RHEA-COMP:17340"/>
        <dbReference type="ChEBI" id="CHEBI:33019"/>
        <dbReference type="ChEBI" id="CHEBI:61560"/>
        <dbReference type="ChEBI" id="CHEBI:173112"/>
        <dbReference type="EC" id="2.7.7.7"/>
    </reaction>
</comment>
<evidence type="ECO:0000256" key="12">
    <source>
        <dbReference type="RuleBase" id="RU000442"/>
    </source>
</evidence>
<evidence type="ECO:0000256" key="8">
    <source>
        <dbReference type="ARBA" id="ARBA00022833"/>
    </source>
</evidence>
<dbReference type="Gene3D" id="1.10.3200.20">
    <property type="entry name" value="DNA Polymerase alpha, zinc finger"/>
    <property type="match status" value="1"/>
</dbReference>
<dbReference type="InterPro" id="IPR015088">
    <property type="entry name" value="Znf_DNA-dir_DNA_pol_B_alpha"/>
</dbReference>
<evidence type="ECO:0000259" key="15">
    <source>
        <dbReference type="Pfam" id="PF03104"/>
    </source>
</evidence>
<keyword evidence="4 12" id="KW-0548">Nucleotidyltransferase</keyword>
<dbReference type="SUPFAM" id="SSF56672">
    <property type="entry name" value="DNA/RNA polymerases"/>
    <property type="match status" value="1"/>
</dbReference>
<keyword evidence="3 12" id="KW-0808">Transferase</keyword>
<feature type="domain" description="DNA polymerase alpha catalytic subunit N-terminal" evidence="17">
    <location>
        <begin position="20"/>
        <end position="72"/>
    </location>
</feature>
<sequence length="1398" mass="160092">MPVSQRKRRAIGRDFSGVFEKIRRLRETGGSRAQEYEIQEPEPIYIEVDEEEYQEHLKEREQDNFIEDDDGKANLFAEDDLGKEYSEESDYDDRPMDGKRKRIKELGDEAEVRPNARLNSFFQRAAATQLSKPKIIKSTAEETAFLSGLLKDLDDDSDEQDSSDLYEPLAADQTDVMMMVKNLDDDTEGQDNLDSCKSLISDQTDVIMMVKDLDDDTEKQDNSDLYDPLVADQTDVIMMVKDLDDDTEKQDNSDLYDPLVADQTDVLMMVDDLDDDTEKQDNSDLYDPLVADQTDVISRMFWIDAYEKQGNVHLFGKIFDKNANLYVSCCLIVNNINRNIFVLPRQCKLDDNGNETNIKVTMDDVFEEIESLRHKYKIPKIAAKTVSRKYAFELSDVPVQSDYLKVVYPFSSPSYPSDLSGKTFSRIFGAQSSATELFLIKRKIKGPCWLEIEGAQEQTAKVSWCKRELFVKDPKNVKPLKETIPLKSPPLTIMSLSLRTIMNHQKQANEIVAFSVRVYPKVFLDGPIRAKELQSVQQTSIRQLNDKPWWPTQFEDMVQGNKNKLNLTLEKNEYSLLNRFLAIIKQNDPDVLVGHNIIGFELPILLQRMDALKVKDWSWIGRLHRQIWPSFNIRTSNKAFKEGDFVNGRLICDTFFSAKDLIKSKTYSLTELALSQLGVKRKDFDCEKVVTKYERADTLFDFVLHCRYDTILTSELMFKLQILPLTKQLTNLAGNIWSKTLASASRAVRNEYLLLHEFHQNKYICPDKSYNKSNIKNAEKSAGGGEEDERIDAVSGSKKKPTYAGGLVLEPKKGFYDKYVVMLDFNSLYPSIIQEYNICFTTIGRTGKETDDLLPDLPEPDLSQGILPKLIASLVNKRKLVKNLMKDPKASPDDLAQYDIRQKALKLTANSMYGCLGFPQSRFYAKALAMLITSKGREILQNTVILAEDEGIEVIYGDTDSIMIHTNTIDLHEASEIGKILKKKVNQQYKLLEIEIDGFFEKMLLLKKKKYASVVVEENNGNLTRSYETKGIDLVRRDWCELVRDASKYILDQILSSSDRTEVVNNIHEYLIQLGNDIRSGKFFIDKFILNKNLTKAPEAYADIKSQSHVRVALRMKDRGMSARQGDTIPYVICIKEDENSIASKNLTDKAFHPDEIRKEDSNLRPDFEWYLSQQIHAAVARLCEHIEGTSSARIAECLGLDKSKFVPIASNSTYHTYNSQISDDERFKHVDKLMIKCIHCRESYTFEGFNSITGHLLDETGFYCGNPNCMGALPTSSILAQLTCSIRFQVKKFYDSWNVCEDPTCGYRTRNISRKRCAQGCRGKMVVEFSEYRLHNQLNYYAHLFDVDKIKNTSQTSLNIGDNVMSQIKRLNSLAGRYLTKSGYGNIKLGSLFHFYL</sequence>
<dbReference type="Gene3D" id="6.10.10.100">
    <property type="match status" value="1"/>
</dbReference>
<feature type="domain" description="DNA-directed DNA polymerase family B exonuclease" evidence="15">
    <location>
        <begin position="426"/>
        <end position="671"/>
    </location>
</feature>
<dbReference type="Pfam" id="PF00136">
    <property type="entry name" value="DNA_pol_B"/>
    <property type="match status" value="1"/>
</dbReference>
<dbReference type="Gene3D" id="1.10.132.60">
    <property type="entry name" value="DNA polymerase family B, C-terminal domain"/>
    <property type="match status" value="1"/>
</dbReference>
<dbReference type="Pfam" id="PF03104">
    <property type="entry name" value="DNA_pol_B_exo1"/>
    <property type="match status" value="1"/>
</dbReference>
<dbReference type="InterPro" id="IPR045846">
    <property type="entry name" value="POLBc_alpha"/>
</dbReference>
<dbReference type="InterPro" id="IPR042087">
    <property type="entry name" value="DNA_pol_B_thumb"/>
</dbReference>
<evidence type="ECO:0000256" key="1">
    <source>
        <dbReference type="ARBA" id="ARBA00004123"/>
    </source>
</evidence>
<gene>
    <name evidence="18" type="ORF">F8M41_024229</name>
</gene>
<evidence type="ECO:0000259" key="16">
    <source>
        <dbReference type="Pfam" id="PF08996"/>
    </source>
</evidence>
<dbReference type="GO" id="GO:0033554">
    <property type="term" value="P:cellular response to stress"/>
    <property type="evidence" value="ECO:0007669"/>
    <property type="project" value="UniProtKB-ARBA"/>
</dbReference>
<dbReference type="InterPro" id="IPR006133">
    <property type="entry name" value="DNA-dir_DNA_pol_B_exonuc"/>
</dbReference>
<dbReference type="CDD" id="cd05532">
    <property type="entry name" value="POLBc_alpha"/>
    <property type="match status" value="1"/>
</dbReference>
<keyword evidence="5 12" id="KW-0235">DNA replication</keyword>
<keyword evidence="6" id="KW-0479">Metal-binding</keyword>
<dbReference type="GO" id="GO:0003688">
    <property type="term" value="F:DNA replication origin binding"/>
    <property type="evidence" value="ECO:0007669"/>
    <property type="project" value="TreeGrafter"/>
</dbReference>
<dbReference type="InterPro" id="IPR036397">
    <property type="entry name" value="RNaseH_sf"/>
</dbReference>
<dbReference type="GO" id="GO:0006273">
    <property type="term" value="P:lagging strand elongation"/>
    <property type="evidence" value="ECO:0007669"/>
    <property type="project" value="TreeGrafter"/>
</dbReference>
<dbReference type="InterPro" id="IPR043502">
    <property type="entry name" value="DNA/RNA_pol_sf"/>
</dbReference>
<keyword evidence="9 12" id="KW-0239">DNA-directed DNA polymerase</keyword>
<feature type="region of interest" description="Disordered" evidence="13">
    <location>
        <begin position="62"/>
        <end position="98"/>
    </location>
</feature>
<evidence type="ECO:0000256" key="3">
    <source>
        <dbReference type="ARBA" id="ARBA00022679"/>
    </source>
</evidence>
<dbReference type="Gene3D" id="3.90.1600.10">
    <property type="entry name" value="Palm domain of DNA polymerase"/>
    <property type="match status" value="1"/>
</dbReference>
<dbReference type="GO" id="GO:0003887">
    <property type="term" value="F:DNA-directed DNA polymerase activity"/>
    <property type="evidence" value="ECO:0007669"/>
    <property type="project" value="UniProtKB-KW"/>
</dbReference>
<dbReference type="Pfam" id="PF12254">
    <property type="entry name" value="DNA_pol_alpha_N"/>
    <property type="match status" value="1"/>
</dbReference>
<evidence type="ECO:0000256" key="13">
    <source>
        <dbReference type="SAM" id="MobiDB-lite"/>
    </source>
</evidence>
<feature type="domain" description="Zinc finger DNA-directed DNA polymerase family B alpha" evidence="16">
    <location>
        <begin position="1220"/>
        <end position="1394"/>
    </location>
</feature>
<dbReference type="InterPro" id="IPR023211">
    <property type="entry name" value="DNA_pol_palm_dom_sf"/>
</dbReference>
<dbReference type="Proteomes" id="UP000439903">
    <property type="component" value="Unassembled WGS sequence"/>
</dbReference>
<dbReference type="PRINTS" id="PR00106">
    <property type="entry name" value="DNAPOLB"/>
</dbReference>
<evidence type="ECO:0000313" key="19">
    <source>
        <dbReference type="Proteomes" id="UP000439903"/>
    </source>
</evidence>
<dbReference type="SUPFAM" id="SSF53098">
    <property type="entry name" value="Ribonuclease H-like"/>
    <property type="match status" value="1"/>
</dbReference>
<dbReference type="GO" id="GO:0006272">
    <property type="term" value="P:leading strand elongation"/>
    <property type="evidence" value="ECO:0007669"/>
    <property type="project" value="TreeGrafter"/>
</dbReference>
<evidence type="ECO:0000256" key="6">
    <source>
        <dbReference type="ARBA" id="ARBA00022723"/>
    </source>
</evidence>
<dbReference type="PANTHER" id="PTHR45861:SF1">
    <property type="entry name" value="DNA POLYMERASE ALPHA CATALYTIC SUBUNIT"/>
    <property type="match status" value="1"/>
</dbReference>
<dbReference type="GO" id="GO:0003697">
    <property type="term" value="F:single-stranded DNA binding"/>
    <property type="evidence" value="ECO:0007669"/>
    <property type="project" value="TreeGrafter"/>
</dbReference>
<dbReference type="Pfam" id="PF08996">
    <property type="entry name" value="zf-DNA_Pol"/>
    <property type="match status" value="1"/>
</dbReference>
<accession>A0A8H4AC06</accession>
<feature type="domain" description="DNA-directed DNA polymerase family B multifunctional" evidence="14">
    <location>
        <begin position="737"/>
        <end position="1187"/>
    </location>
</feature>
<dbReference type="Gene3D" id="3.30.420.10">
    <property type="entry name" value="Ribonuclease H-like superfamily/Ribonuclease H"/>
    <property type="match status" value="1"/>
</dbReference>
<evidence type="ECO:0000256" key="4">
    <source>
        <dbReference type="ARBA" id="ARBA00022695"/>
    </source>
</evidence>
<dbReference type="FunFam" id="1.10.287.690:FF:000003">
    <property type="entry name" value="DNA polymerase"/>
    <property type="match status" value="1"/>
</dbReference>
<evidence type="ECO:0000256" key="2">
    <source>
        <dbReference type="ARBA" id="ARBA00005755"/>
    </source>
</evidence>
<feature type="compositionally biased region" description="Basic and acidic residues" evidence="13">
    <location>
        <begin position="80"/>
        <end position="98"/>
    </location>
</feature>
<dbReference type="GO" id="GO:0000166">
    <property type="term" value="F:nucleotide binding"/>
    <property type="evidence" value="ECO:0007669"/>
    <property type="project" value="InterPro"/>
</dbReference>
<dbReference type="InterPro" id="IPR038256">
    <property type="entry name" value="Pol_alpha_znc_sf"/>
</dbReference>
<reference evidence="18 19" key="1">
    <citation type="journal article" date="2019" name="Environ. Microbiol.">
        <title>At the nexus of three kingdoms: the genome of the mycorrhizal fungus Gigaspora margarita provides insights into plant, endobacterial and fungal interactions.</title>
        <authorList>
            <person name="Venice F."/>
            <person name="Ghignone S."/>
            <person name="Salvioli di Fossalunga A."/>
            <person name="Amselem J."/>
            <person name="Novero M."/>
            <person name="Xianan X."/>
            <person name="Sedzielewska Toro K."/>
            <person name="Morin E."/>
            <person name="Lipzen A."/>
            <person name="Grigoriev I.V."/>
            <person name="Henrissat B."/>
            <person name="Martin F.M."/>
            <person name="Bonfante P."/>
        </authorList>
    </citation>
    <scope>NUCLEOTIDE SEQUENCE [LARGE SCALE GENOMIC DNA]</scope>
    <source>
        <strain evidence="18 19">BEG34</strain>
    </source>
</reference>
<dbReference type="PROSITE" id="PS00116">
    <property type="entry name" value="DNA_POLYMERASE_B"/>
    <property type="match status" value="1"/>
</dbReference>
<dbReference type="PANTHER" id="PTHR45861">
    <property type="entry name" value="DNA POLYMERASE ALPHA CATALYTIC SUBUNIT"/>
    <property type="match status" value="1"/>
</dbReference>
<dbReference type="InterPro" id="IPR024647">
    <property type="entry name" value="DNA_pol_a_cat_su_N"/>
</dbReference>
<dbReference type="EMBL" id="WTPW01000816">
    <property type="protein sequence ID" value="KAF0477670.1"/>
    <property type="molecule type" value="Genomic_DNA"/>
</dbReference>
<dbReference type="FunFam" id="3.30.70.2820:FF:000001">
    <property type="entry name" value="DNA polymerase"/>
    <property type="match status" value="1"/>
</dbReference>
<dbReference type="GO" id="GO:0005658">
    <property type="term" value="C:alpha DNA polymerase:primase complex"/>
    <property type="evidence" value="ECO:0007669"/>
    <property type="project" value="UniProtKB-ARBA"/>
</dbReference>
<comment type="similarity">
    <text evidence="2 12">Belongs to the DNA polymerase type-B family.</text>
</comment>
<keyword evidence="8" id="KW-0862">Zinc</keyword>
<proteinExistence type="inferred from homology"/>
<dbReference type="GO" id="GO:1902975">
    <property type="term" value="P:mitotic DNA replication initiation"/>
    <property type="evidence" value="ECO:0007669"/>
    <property type="project" value="InterPro"/>
</dbReference>
<dbReference type="Gene3D" id="1.10.287.690">
    <property type="entry name" value="Helix hairpin bin"/>
    <property type="match status" value="1"/>
</dbReference>